<dbReference type="InterPro" id="IPR001312">
    <property type="entry name" value="Hexokinase"/>
</dbReference>
<dbReference type="AlphaFoldDB" id="A0AAD1W0Z6"/>
<dbReference type="SUPFAM" id="SSF53067">
    <property type="entry name" value="Actin-like ATPase domain"/>
    <property type="match status" value="4"/>
</dbReference>
<feature type="domain" description="Hexokinase C-terminal" evidence="13">
    <location>
        <begin position="699"/>
        <end position="933"/>
    </location>
</feature>
<comment type="pathway">
    <text evidence="1">Carbohydrate degradation; glycolysis; D-glyceraldehyde 3-phosphate and glycerone phosphate from D-glucose: step 1/4.</text>
</comment>
<dbReference type="GO" id="GO:0005739">
    <property type="term" value="C:mitochondrion"/>
    <property type="evidence" value="ECO:0007669"/>
    <property type="project" value="TreeGrafter"/>
</dbReference>
<name>A0AAD1W0Z6_PELCU</name>
<accession>A0AAD1W0Z6</accession>
<keyword evidence="8" id="KW-0067">ATP-binding</keyword>
<evidence type="ECO:0000259" key="12">
    <source>
        <dbReference type="Pfam" id="PF00349"/>
    </source>
</evidence>
<dbReference type="GO" id="GO:0005536">
    <property type="term" value="F:D-glucose binding"/>
    <property type="evidence" value="ECO:0007669"/>
    <property type="project" value="InterPro"/>
</dbReference>
<dbReference type="Gene3D" id="3.30.420.40">
    <property type="match status" value="2"/>
</dbReference>
<dbReference type="PANTHER" id="PTHR19443:SF86">
    <property type="entry name" value="HEXOKINASE"/>
    <property type="match status" value="1"/>
</dbReference>
<dbReference type="FunFam" id="3.30.420.40:FF:000494">
    <property type="entry name" value="Hexokinase 2"/>
    <property type="match status" value="1"/>
</dbReference>
<comment type="catalytic activity">
    <reaction evidence="11">
        <text>D-glucose + ATP = D-glucose 6-phosphate + ADP + H(+)</text>
        <dbReference type="Rhea" id="RHEA:17825"/>
        <dbReference type="ChEBI" id="CHEBI:4167"/>
        <dbReference type="ChEBI" id="CHEBI:15378"/>
        <dbReference type="ChEBI" id="CHEBI:30616"/>
        <dbReference type="ChEBI" id="CHEBI:61548"/>
        <dbReference type="ChEBI" id="CHEBI:456216"/>
        <dbReference type="EC" id="2.7.1.1"/>
    </reaction>
    <physiologicalReaction direction="left-to-right" evidence="11">
        <dbReference type="Rhea" id="RHEA:17826"/>
    </physiologicalReaction>
</comment>
<protein>
    <recommendedName>
        <fullName evidence="4">hexokinase</fullName>
        <ecNumber evidence="4">2.7.1.1</ecNumber>
    </recommendedName>
</protein>
<dbReference type="InterPro" id="IPR022672">
    <property type="entry name" value="Hexokinase_N"/>
</dbReference>
<evidence type="ECO:0000256" key="5">
    <source>
        <dbReference type="ARBA" id="ARBA00022679"/>
    </source>
</evidence>
<comment type="similarity">
    <text evidence="3">Belongs to the hexokinase family.</text>
</comment>
<keyword evidence="6" id="KW-0547">Nucleotide-binding</keyword>
<dbReference type="PROSITE" id="PS51748">
    <property type="entry name" value="HEXOKINASE_2"/>
    <property type="match status" value="2"/>
</dbReference>
<evidence type="ECO:0000256" key="6">
    <source>
        <dbReference type="ARBA" id="ARBA00022741"/>
    </source>
</evidence>
<evidence type="ECO:0000256" key="1">
    <source>
        <dbReference type="ARBA" id="ARBA00004888"/>
    </source>
</evidence>
<keyword evidence="5" id="KW-0808">Transferase</keyword>
<comment type="catalytic activity">
    <reaction evidence="10">
        <text>a D-hexose + ATP = a D-hexose 6-phosphate + ADP + H(+)</text>
        <dbReference type="Rhea" id="RHEA:22740"/>
        <dbReference type="ChEBI" id="CHEBI:4194"/>
        <dbReference type="ChEBI" id="CHEBI:15378"/>
        <dbReference type="ChEBI" id="CHEBI:30616"/>
        <dbReference type="ChEBI" id="CHEBI:229467"/>
        <dbReference type="ChEBI" id="CHEBI:456216"/>
        <dbReference type="EC" id="2.7.1.1"/>
    </reaction>
    <physiologicalReaction direction="left-to-right" evidence="10">
        <dbReference type="Rhea" id="RHEA:22741"/>
    </physiologicalReaction>
</comment>
<dbReference type="PANTHER" id="PTHR19443">
    <property type="entry name" value="HEXOKINASE"/>
    <property type="match status" value="1"/>
</dbReference>
<dbReference type="Proteomes" id="UP001295444">
    <property type="component" value="Chromosome 03"/>
</dbReference>
<dbReference type="FunFam" id="3.30.420.40:FF:000095">
    <property type="entry name" value="Phosphotransferase"/>
    <property type="match status" value="1"/>
</dbReference>
<evidence type="ECO:0000256" key="4">
    <source>
        <dbReference type="ARBA" id="ARBA00012324"/>
    </source>
</evidence>
<dbReference type="Pfam" id="PF00349">
    <property type="entry name" value="Hexokinase_1"/>
    <property type="match status" value="2"/>
</dbReference>
<evidence type="ECO:0000259" key="13">
    <source>
        <dbReference type="Pfam" id="PF03727"/>
    </source>
</evidence>
<dbReference type="InterPro" id="IPR019807">
    <property type="entry name" value="Hexokinase_BS"/>
</dbReference>
<dbReference type="Pfam" id="PF03727">
    <property type="entry name" value="Hexokinase_2"/>
    <property type="match status" value="2"/>
</dbReference>
<sequence length="945" mass="103261">MPTISFQTLSDPGFINMAEESCHKLKKLQAMAKVDMRPVDGVQCPTFEKVQRCLQPFCLSKKQLEHVRDLILDDMERGLKKDPPKKSTLKMLPTYVRSTPDGSESGEFLVLDLGGGKFRILKVKLESCHRAEMQSEIYAIPEEIMIGTGQQLFDHVAECLGHFLHQRNLKKTILPLGFTFSFPCVQSKLDKSVLISWTKGFHCSGVEGKDVVQLLKDAIHRRGDYKVDVVAIVNDTVGTMMSCGYQDHSCEVGLIVGTGSNVCYMEEIGNIESVEGDEGKMCINVEWGALGDDGELSDIQTEFDHQVDITSITHGKQCFDKMVSGMYMGEIVRMVLIKLASQGLLFNGVTSPALLTKRCFQTRDLSAIEDDHTGLDAARQILSLLGLKPSEQDCLMVQCVCGAVSARSASLCAAGLAAVATRILQNRQDPKGSVVVGVDGSVYKMHPKFSAHLQLALKDLAPGCQVKFLLSEDGSGKGTAVVTAVAQRLATQRLRINEVLAPFNLSLEKLKEIQGRMRMEMDIGLRKQTQPTASVKMLPTYVRATPNGTERGDFIALDLGGTNFRVLFVHVGKKEEGGVQIVSKSFSLAQEVIQGTGVELFDHIVDCITEFQEENDLRGRRLPLGFTFSFPCRQTSLDQGILITWTKGFSASGCVGEDVVRLLREAAIRKGNSDLMVVALVNDTVGTMMSCGYDDPACEIGLIVGTGTNACYMEEMKNIEVLEGSDGLMCVNMEWGAFGDNGCLENIISDFDRDVDQFSINPGKQKYEKMISGMYLGEIVRQILIVLTKSGILFGGKISERLKTRDIFPTKFLSLIESDTLGLVQVRSILTDLGLRSTCDDTVLVKEVCTIVSKRAAQMCAAGIAAVVEKIRENRGLDNLKTTVGVDGTLYKLHPHFAVNVQETVKILAPQCDVTFLRSDDGSGKGAALITAVACRIAGAEARAA</sequence>
<dbReference type="GO" id="GO:0001678">
    <property type="term" value="P:intracellular glucose homeostasis"/>
    <property type="evidence" value="ECO:0007669"/>
    <property type="project" value="InterPro"/>
</dbReference>
<keyword evidence="7" id="KW-0418">Kinase</keyword>
<evidence type="ECO:0000313" key="14">
    <source>
        <dbReference type="EMBL" id="CAH2277366.1"/>
    </source>
</evidence>
<dbReference type="PRINTS" id="PR00475">
    <property type="entry name" value="HEXOKINASE"/>
</dbReference>
<evidence type="ECO:0000256" key="2">
    <source>
        <dbReference type="ARBA" id="ARBA00005028"/>
    </source>
</evidence>
<keyword evidence="9" id="KW-0324">Glycolysis</keyword>
<proteinExistence type="inferred from homology"/>
<dbReference type="FunFam" id="3.40.367.20:FF:000001">
    <property type="entry name" value="Hexokinase 1"/>
    <property type="match status" value="2"/>
</dbReference>
<dbReference type="GO" id="GO:0008865">
    <property type="term" value="F:fructokinase activity"/>
    <property type="evidence" value="ECO:0007669"/>
    <property type="project" value="TreeGrafter"/>
</dbReference>
<gene>
    <name evidence="14" type="ORF">PECUL_23A052163</name>
</gene>
<evidence type="ECO:0000256" key="3">
    <source>
        <dbReference type="ARBA" id="ARBA00009225"/>
    </source>
</evidence>
<dbReference type="GO" id="GO:0004340">
    <property type="term" value="F:glucokinase activity"/>
    <property type="evidence" value="ECO:0007669"/>
    <property type="project" value="TreeGrafter"/>
</dbReference>
<evidence type="ECO:0000256" key="8">
    <source>
        <dbReference type="ARBA" id="ARBA00022840"/>
    </source>
</evidence>
<dbReference type="PROSITE" id="PS00378">
    <property type="entry name" value="HEXOKINASE_1"/>
    <property type="match status" value="2"/>
</dbReference>
<evidence type="ECO:0000256" key="10">
    <source>
        <dbReference type="ARBA" id="ARBA00044613"/>
    </source>
</evidence>
<evidence type="ECO:0000313" key="15">
    <source>
        <dbReference type="Proteomes" id="UP001295444"/>
    </source>
</evidence>
<organism evidence="14 15">
    <name type="scientific">Pelobates cultripes</name>
    <name type="common">Western spadefoot toad</name>
    <dbReference type="NCBI Taxonomy" id="61616"/>
    <lineage>
        <taxon>Eukaryota</taxon>
        <taxon>Metazoa</taxon>
        <taxon>Chordata</taxon>
        <taxon>Craniata</taxon>
        <taxon>Vertebrata</taxon>
        <taxon>Euteleostomi</taxon>
        <taxon>Amphibia</taxon>
        <taxon>Batrachia</taxon>
        <taxon>Anura</taxon>
        <taxon>Pelobatoidea</taxon>
        <taxon>Pelobatidae</taxon>
        <taxon>Pelobates</taxon>
    </lineage>
</organism>
<dbReference type="GO" id="GO:0005829">
    <property type="term" value="C:cytosol"/>
    <property type="evidence" value="ECO:0007669"/>
    <property type="project" value="TreeGrafter"/>
</dbReference>
<feature type="domain" description="Hexokinase N-terminal" evidence="12">
    <location>
        <begin position="50"/>
        <end position="245"/>
    </location>
</feature>
<dbReference type="Gene3D" id="3.40.367.20">
    <property type="match status" value="2"/>
</dbReference>
<keyword evidence="15" id="KW-1185">Reference proteome</keyword>
<feature type="domain" description="Hexokinase C-terminal" evidence="13">
    <location>
        <begin position="252"/>
        <end position="485"/>
    </location>
</feature>
<evidence type="ECO:0000256" key="9">
    <source>
        <dbReference type="ARBA" id="ARBA00023152"/>
    </source>
</evidence>
<evidence type="ECO:0000256" key="11">
    <source>
        <dbReference type="ARBA" id="ARBA00048160"/>
    </source>
</evidence>
<reference evidence="14" key="1">
    <citation type="submission" date="2022-03" db="EMBL/GenBank/DDBJ databases">
        <authorList>
            <person name="Alioto T."/>
            <person name="Alioto T."/>
            <person name="Gomez Garrido J."/>
        </authorList>
    </citation>
    <scope>NUCLEOTIDE SEQUENCE</scope>
</reference>
<comment type="pathway">
    <text evidence="2">Carbohydrate metabolism; hexose metabolism.</text>
</comment>
<dbReference type="GO" id="GO:0006006">
    <property type="term" value="P:glucose metabolic process"/>
    <property type="evidence" value="ECO:0007669"/>
    <property type="project" value="TreeGrafter"/>
</dbReference>
<feature type="domain" description="Hexokinase N-terminal" evidence="12">
    <location>
        <begin position="496"/>
        <end position="693"/>
    </location>
</feature>
<dbReference type="GO" id="GO:0005524">
    <property type="term" value="F:ATP binding"/>
    <property type="evidence" value="ECO:0007669"/>
    <property type="project" value="UniProtKB-KW"/>
</dbReference>
<dbReference type="EMBL" id="OW240914">
    <property type="protein sequence ID" value="CAH2277366.1"/>
    <property type="molecule type" value="Genomic_DNA"/>
</dbReference>
<dbReference type="GO" id="GO:0006096">
    <property type="term" value="P:glycolytic process"/>
    <property type="evidence" value="ECO:0007669"/>
    <property type="project" value="UniProtKB-KW"/>
</dbReference>
<dbReference type="EC" id="2.7.1.1" evidence="4"/>
<evidence type="ECO:0000256" key="7">
    <source>
        <dbReference type="ARBA" id="ARBA00022777"/>
    </source>
</evidence>
<dbReference type="InterPro" id="IPR043129">
    <property type="entry name" value="ATPase_NBD"/>
</dbReference>
<dbReference type="InterPro" id="IPR022673">
    <property type="entry name" value="Hexokinase_C"/>
</dbReference>